<dbReference type="PROSITE" id="PS50886">
    <property type="entry name" value="TRBD"/>
    <property type="match status" value="1"/>
</dbReference>
<dbReference type="EMBL" id="VFQX01000013">
    <property type="protein sequence ID" value="KAF0981653.1"/>
    <property type="molecule type" value="Genomic_DNA"/>
</dbReference>
<dbReference type="InterPro" id="IPR036695">
    <property type="entry name" value="Arg-tRNA-synth_N_sf"/>
</dbReference>
<keyword evidence="7 12" id="KW-0694">RNA-binding</keyword>
<dbReference type="AlphaFoldDB" id="A0A6A5BU64"/>
<dbReference type="Pfam" id="PF01588">
    <property type="entry name" value="tRNA_bind"/>
    <property type="match status" value="1"/>
</dbReference>
<dbReference type="InterPro" id="IPR035684">
    <property type="entry name" value="ArgRS_core"/>
</dbReference>
<proteinExistence type="inferred from homology"/>
<reference evidence="15 16" key="1">
    <citation type="journal article" date="2019" name="Sci. Rep.">
        <title>Nanopore sequencing improves the draft genome of the human pathogenic amoeba Naegleria fowleri.</title>
        <authorList>
            <person name="Liechti N."/>
            <person name="Schurch N."/>
            <person name="Bruggmann R."/>
            <person name="Wittwer M."/>
        </authorList>
    </citation>
    <scope>NUCLEOTIDE SEQUENCE [LARGE SCALE GENOMIC DNA]</scope>
    <source>
        <strain evidence="15 16">ATCC 30894</strain>
    </source>
</reference>
<keyword evidence="6 13" id="KW-0067">ATP-binding</keyword>
<organism evidence="15 16">
    <name type="scientific">Naegleria fowleri</name>
    <name type="common">Brain eating amoeba</name>
    <dbReference type="NCBI Taxonomy" id="5763"/>
    <lineage>
        <taxon>Eukaryota</taxon>
        <taxon>Discoba</taxon>
        <taxon>Heterolobosea</taxon>
        <taxon>Tetramitia</taxon>
        <taxon>Eutetramitia</taxon>
        <taxon>Vahlkampfiidae</taxon>
        <taxon>Naegleria</taxon>
    </lineage>
</organism>
<dbReference type="VEuPathDB" id="AmoebaDB:NF0052840"/>
<dbReference type="SUPFAM" id="SSF50249">
    <property type="entry name" value="Nucleic acid-binding proteins"/>
    <property type="match status" value="1"/>
</dbReference>
<dbReference type="InterPro" id="IPR009080">
    <property type="entry name" value="tRNAsynth_Ia_anticodon-bd"/>
</dbReference>
<dbReference type="VEuPathDB" id="AmoebaDB:FDP41_012310"/>
<dbReference type="GO" id="GO:0000049">
    <property type="term" value="F:tRNA binding"/>
    <property type="evidence" value="ECO:0007669"/>
    <property type="project" value="UniProtKB-UniRule"/>
</dbReference>
<gene>
    <name evidence="15" type="ORF">FDP41_012310</name>
</gene>
<keyword evidence="8 13" id="KW-0648">Protein biosynthesis</keyword>
<dbReference type="GO" id="GO:0006420">
    <property type="term" value="P:arginyl-tRNA aminoacylation"/>
    <property type="evidence" value="ECO:0007669"/>
    <property type="project" value="InterPro"/>
</dbReference>
<evidence type="ECO:0000256" key="13">
    <source>
        <dbReference type="RuleBase" id="RU363038"/>
    </source>
</evidence>
<evidence type="ECO:0000313" key="16">
    <source>
        <dbReference type="Proteomes" id="UP000444721"/>
    </source>
</evidence>
<name>A0A6A5BU64_NAEFO</name>
<dbReference type="SUPFAM" id="SSF52374">
    <property type="entry name" value="Nucleotidylyl transferase"/>
    <property type="match status" value="2"/>
</dbReference>
<dbReference type="GO" id="GO:0004814">
    <property type="term" value="F:arginine-tRNA ligase activity"/>
    <property type="evidence" value="ECO:0007669"/>
    <property type="project" value="UniProtKB-EC"/>
</dbReference>
<sequence length="747" mass="85362">MSQEKDIRLTLAKLIITAVNKIYGVDISSMENEIESKLELPKEYDMEHNIAFPCFALGKPLSPKKPKEVKFNDFIFQIASEVTNEINTNLLLNNTIVEKCKNEGPYINFYYLPSLLGSIIPDILAGSFLAQRPHKNENVMIEYSQPNTHKTFHVGHMRNAALGNSLVLLYEWCGYHVHAVNYIGDVGAHIAKCLWYFLYFVKKTTLEEFETQELSREQIVEMLESARPQEIPHVEWLGELYTKGFYELDFASWTKYPLMGYITAKIEEINNHPSNDKWKVLKITNGIEHFTVVCGGKDYKVNDIVPYAPLGSKKGARLVTEVDKQGVISQGFILSEAELGTSENKEKIHVFPADTTPVGIELTELGRNPENVDPTIPNITLEMKKRETQVKSLLRAMEDHQKNISMLWEITRQWSIDDFKEIYKWSDCRFDHYFHESDVGDESKEIVLKAYEEGKLIKSDGAIGADLGKQLGFCVLLTSAGTGLYATKDLALAKRKFEEFKVDRSVYVVDVSQSLHFQQVFKTLEILGFEQAKKCKHLAYGMVVLPDGKMSSRKGNIIYFSTLQKLLTEKIYQDFMVKYKGVWPEEEINETTRKIAISAIKYGMLNQDNNKDIVFDLKEWASKSGNTGPYLMYAYARSKSTLEKVGLVKDAPIDFALLSHETEKKLLSTIRQYHAVVERATEQYKPQLLCIFLYTLCKQFSKMYEAVSIKNAETEILKQTRLRLVAAFSEVLKHGLSLLGITVAERM</sequence>
<dbReference type="Gene3D" id="1.10.730.10">
    <property type="entry name" value="Isoleucyl-tRNA Synthetase, Domain 1"/>
    <property type="match status" value="1"/>
</dbReference>
<keyword evidence="16" id="KW-1185">Reference proteome</keyword>
<dbReference type="SMART" id="SM00836">
    <property type="entry name" value="DALR_1"/>
    <property type="match status" value="1"/>
</dbReference>
<dbReference type="SUPFAM" id="SSF47323">
    <property type="entry name" value="Anticodon-binding domain of a subclass of class I aminoacyl-tRNA synthetases"/>
    <property type="match status" value="1"/>
</dbReference>
<dbReference type="Gene3D" id="3.40.50.620">
    <property type="entry name" value="HUPs"/>
    <property type="match status" value="1"/>
</dbReference>
<evidence type="ECO:0000256" key="11">
    <source>
        <dbReference type="ARBA" id="ARBA00049339"/>
    </source>
</evidence>
<dbReference type="GeneID" id="68119525"/>
<dbReference type="Gene3D" id="2.40.50.140">
    <property type="entry name" value="Nucleic acid-binding proteins"/>
    <property type="match status" value="1"/>
</dbReference>
<dbReference type="InterPro" id="IPR001278">
    <property type="entry name" value="Arg-tRNA-ligase"/>
</dbReference>
<dbReference type="OrthoDB" id="68056at2759"/>
<keyword evidence="4 13" id="KW-0436">Ligase</keyword>
<evidence type="ECO:0000256" key="10">
    <source>
        <dbReference type="ARBA" id="ARBA00047364"/>
    </source>
</evidence>
<evidence type="ECO:0000313" key="15">
    <source>
        <dbReference type="EMBL" id="KAF0981653.1"/>
    </source>
</evidence>
<evidence type="ECO:0000256" key="5">
    <source>
        <dbReference type="ARBA" id="ARBA00022741"/>
    </source>
</evidence>
<evidence type="ECO:0000256" key="9">
    <source>
        <dbReference type="ARBA" id="ARBA00023146"/>
    </source>
</evidence>
<evidence type="ECO:0000256" key="3">
    <source>
        <dbReference type="ARBA" id="ARBA00022555"/>
    </source>
</evidence>
<comment type="catalytic activity">
    <reaction evidence="10">
        <text>tRNA(Met) + L-methionine + ATP = L-methionyl-tRNA(Met) + AMP + diphosphate</text>
        <dbReference type="Rhea" id="RHEA:13481"/>
        <dbReference type="Rhea" id="RHEA-COMP:9667"/>
        <dbReference type="Rhea" id="RHEA-COMP:9698"/>
        <dbReference type="ChEBI" id="CHEBI:30616"/>
        <dbReference type="ChEBI" id="CHEBI:33019"/>
        <dbReference type="ChEBI" id="CHEBI:57844"/>
        <dbReference type="ChEBI" id="CHEBI:78442"/>
        <dbReference type="ChEBI" id="CHEBI:78530"/>
        <dbReference type="ChEBI" id="CHEBI:456215"/>
        <dbReference type="EC" id="6.1.1.10"/>
    </reaction>
</comment>
<dbReference type="InterPro" id="IPR014729">
    <property type="entry name" value="Rossmann-like_a/b/a_fold"/>
</dbReference>
<dbReference type="VEuPathDB" id="AmoebaDB:NfTy_039480"/>
<keyword evidence="3 12" id="KW-0820">tRNA-binding</keyword>
<evidence type="ECO:0000256" key="1">
    <source>
        <dbReference type="ARBA" id="ARBA00005594"/>
    </source>
</evidence>
<protein>
    <recommendedName>
        <fullName evidence="2">arginine--tRNA ligase</fullName>
        <ecNumber evidence="2">6.1.1.19</ecNumber>
    </recommendedName>
</protein>
<evidence type="ECO:0000259" key="14">
    <source>
        <dbReference type="PROSITE" id="PS50886"/>
    </source>
</evidence>
<dbReference type="OMA" id="HWIGAMY"/>
<dbReference type="GO" id="GO:0005524">
    <property type="term" value="F:ATP binding"/>
    <property type="evidence" value="ECO:0007669"/>
    <property type="project" value="UniProtKB-KW"/>
</dbReference>
<dbReference type="FunFam" id="1.10.730.10:FF:000006">
    <property type="entry name" value="Arginyl-tRNA synthetase 2, mitochondrial"/>
    <property type="match status" value="1"/>
</dbReference>
<dbReference type="PANTHER" id="PTHR11956">
    <property type="entry name" value="ARGINYL-TRNA SYNTHETASE"/>
    <property type="match status" value="1"/>
</dbReference>
<dbReference type="PANTHER" id="PTHR11956:SF5">
    <property type="entry name" value="ARGININE--TRNA LIGASE, CYTOPLASMIC"/>
    <property type="match status" value="1"/>
</dbReference>
<keyword evidence="9 13" id="KW-0030">Aminoacyl-tRNA synthetase</keyword>
<accession>A0A6A5BU64</accession>
<dbReference type="Pfam" id="PF00750">
    <property type="entry name" value="tRNA-synt_1d"/>
    <property type="match status" value="2"/>
</dbReference>
<evidence type="ECO:0000256" key="7">
    <source>
        <dbReference type="ARBA" id="ARBA00022884"/>
    </source>
</evidence>
<comment type="catalytic activity">
    <reaction evidence="11">
        <text>tRNA(Arg) + L-arginine + ATP = L-arginyl-tRNA(Arg) + AMP + diphosphate</text>
        <dbReference type="Rhea" id="RHEA:20301"/>
        <dbReference type="Rhea" id="RHEA-COMP:9658"/>
        <dbReference type="Rhea" id="RHEA-COMP:9673"/>
        <dbReference type="ChEBI" id="CHEBI:30616"/>
        <dbReference type="ChEBI" id="CHEBI:32682"/>
        <dbReference type="ChEBI" id="CHEBI:33019"/>
        <dbReference type="ChEBI" id="CHEBI:78442"/>
        <dbReference type="ChEBI" id="CHEBI:78513"/>
        <dbReference type="ChEBI" id="CHEBI:456215"/>
        <dbReference type="EC" id="6.1.1.19"/>
    </reaction>
</comment>
<dbReference type="RefSeq" id="XP_044566366.1">
    <property type="nucleotide sequence ID" value="XM_044702816.1"/>
</dbReference>
<dbReference type="PRINTS" id="PR01038">
    <property type="entry name" value="TRNASYNTHARG"/>
</dbReference>
<comment type="similarity">
    <text evidence="1 13">Belongs to the class-I aminoacyl-tRNA synthetase family.</text>
</comment>
<comment type="caution">
    <text evidence="15">The sequence shown here is derived from an EMBL/GenBank/DDBJ whole genome shotgun (WGS) entry which is preliminary data.</text>
</comment>
<evidence type="ECO:0000256" key="8">
    <source>
        <dbReference type="ARBA" id="ARBA00022917"/>
    </source>
</evidence>
<keyword evidence="5 13" id="KW-0547">Nucleotide-binding</keyword>
<dbReference type="InterPro" id="IPR008909">
    <property type="entry name" value="DALR_anticod-bd"/>
</dbReference>
<dbReference type="Proteomes" id="UP000444721">
    <property type="component" value="Unassembled WGS sequence"/>
</dbReference>
<feature type="domain" description="TRNA-binding" evidence="14">
    <location>
        <begin position="255"/>
        <end position="363"/>
    </location>
</feature>
<evidence type="ECO:0000256" key="4">
    <source>
        <dbReference type="ARBA" id="ARBA00022598"/>
    </source>
</evidence>
<dbReference type="InterPro" id="IPR002547">
    <property type="entry name" value="tRNA-bd_dom"/>
</dbReference>
<dbReference type="Gene3D" id="3.30.1360.70">
    <property type="entry name" value="Arginyl tRNA synthetase N-terminal domain"/>
    <property type="match status" value="1"/>
</dbReference>
<evidence type="ECO:0000256" key="6">
    <source>
        <dbReference type="ARBA" id="ARBA00022840"/>
    </source>
</evidence>
<dbReference type="InterPro" id="IPR012340">
    <property type="entry name" value="NA-bd_OB-fold"/>
</dbReference>
<dbReference type="EC" id="6.1.1.19" evidence="2"/>
<dbReference type="GO" id="GO:0005737">
    <property type="term" value="C:cytoplasm"/>
    <property type="evidence" value="ECO:0007669"/>
    <property type="project" value="InterPro"/>
</dbReference>
<dbReference type="Pfam" id="PF05746">
    <property type="entry name" value="DALR_1"/>
    <property type="match status" value="1"/>
</dbReference>
<dbReference type="GO" id="GO:0004825">
    <property type="term" value="F:methionine-tRNA ligase activity"/>
    <property type="evidence" value="ECO:0007669"/>
    <property type="project" value="UniProtKB-EC"/>
</dbReference>
<evidence type="ECO:0000256" key="12">
    <source>
        <dbReference type="PROSITE-ProRule" id="PRU00209"/>
    </source>
</evidence>
<evidence type="ECO:0000256" key="2">
    <source>
        <dbReference type="ARBA" id="ARBA00012837"/>
    </source>
</evidence>